<dbReference type="GO" id="GO:0000981">
    <property type="term" value="F:DNA-binding transcription factor activity, RNA polymerase II-specific"/>
    <property type="evidence" value="ECO:0007669"/>
    <property type="project" value="InterPro"/>
</dbReference>
<dbReference type="GO" id="GO:0003677">
    <property type="term" value="F:DNA binding"/>
    <property type="evidence" value="ECO:0007669"/>
    <property type="project" value="InterPro"/>
</dbReference>
<feature type="domain" description="Zn(2)-C6 fungal-type" evidence="7">
    <location>
        <begin position="43"/>
        <end position="73"/>
    </location>
</feature>
<reference evidence="9" key="1">
    <citation type="submission" date="2016-03" db="EMBL/GenBank/DDBJ databases">
        <authorList>
            <person name="Guldener U."/>
        </authorList>
    </citation>
    <scope>NUCLEOTIDE SEQUENCE [LARGE SCALE GENOMIC DNA]</scope>
    <source>
        <strain evidence="9">04CH-RAC-A.6.1</strain>
    </source>
</reference>
<evidence type="ECO:0000256" key="2">
    <source>
        <dbReference type="ARBA" id="ARBA00022723"/>
    </source>
</evidence>
<dbReference type="CDD" id="cd00067">
    <property type="entry name" value="GAL4"/>
    <property type="match status" value="1"/>
</dbReference>
<keyword evidence="4" id="KW-0804">Transcription</keyword>
<evidence type="ECO:0000256" key="1">
    <source>
        <dbReference type="ARBA" id="ARBA00004123"/>
    </source>
</evidence>
<dbReference type="Proteomes" id="UP000178912">
    <property type="component" value="Unassembled WGS sequence"/>
</dbReference>
<dbReference type="PANTHER" id="PTHR47338:SF28">
    <property type="entry name" value="C6 TRANSCRIPTION FACTOR"/>
    <property type="match status" value="1"/>
</dbReference>
<dbReference type="GO" id="GO:0006351">
    <property type="term" value="P:DNA-templated transcription"/>
    <property type="evidence" value="ECO:0007669"/>
    <property type="project" value="InterPro"/>
</dbReference>
<evidence type="ECO:0000256" key="5">
    <source>
        <dbReference type="ARBA" id="ARBA00023242"/>
    </source>
</evidence>
<dbReference type="InterPro" id="IPR050815">
    <property type="entry name" value="TF_fung"/>
</dbReference>
<keyword evidence="5" id="KW-0539">Nucleus</keyword>
<dbReference type="Pfam" id="PF00172">
    <property type="entry name" value="Zn_clus"/>
    <property type="match status" value="1"/>
</dbReference>
<proteinExistence type="predicted"/>
<name>A0A1E1KEX5_9HELO</name>
<dbReference type="Pfam" id="PF04082">
    <property type="entry name" value="Fungal_trans"/>
    <property type="match status" value="1"/>
</dbReference>
<accession>A0A1E1KEX5</accession>
<dbReference type="SUPFAM" id="SSF57701">
    <property type="entry name" value="Zn2/Cys6 DNA-binding domain"/>
    <property type="match status" value="1"/>
</dbReference>
<dbReference type="InterPro" id="IPR007219">
    <property type="entry name" value="XnlR_reg_dom"/>
</dbReference>
<gene>
    <name evidence="8" type="ORF">RAG0_05872</name>
</gene>
<dbReference type="InterPro" id="IPR001138">
    <property type="entry name" value="Zn2Cys6_DnaBD"/>
</dbReference>
<dbReference type="OrthoDB" id="5376052at2759"/>
<protein>
    <submittedName>
        <fullName evidence="8">Related to Zn(II)2Cys6 transcriptional activator</fullName>
    </submittedName>
</protein>
<dbReference type="PROSITE" id="PS50048">
    <property type="entry name" value="ZN2_CY6_FUNGAL_2"/>
    <property type="match status" value="1"/>
</dbReference>
<dbReference type="PANTHER" id="PTHR47338">
    <property type="entry name" value="ZN(II)2CYS6 TRANSCRIPTION FACTOR (EUROFUNG)-RELATED"/>
    <property type="match status" value="1"/>
</dbReference>
<keyword evidence="9" id="KW-1185">Reference proteome</keyword>
<dbReference type="AlphaFoldDB" id="A0A1E1KEX5"/>
<keyword evidence="3" id="KW-0805">Transcription regulation</keyword>
<dbReference type="GO" id="GO:0008270">
    <property type="term" value="F:zinc ion binding"/>
    <property type="evidence" value="ECO:0007669"/>
    <property type="project" value="InterPro"/>
</dbReference>
<evidence type="ECO:0000259" key="7">
    <source>
        <dbReference type="PROSITE" id="PS50048"/>
    </source>
</evidence>
<evidence type="ECO:0000256" key="6">
    <source>
        <dbReference type="SAM" id="MobiDB-lite"/>
    </source>
</evidence>
<feature type="region of interest" description="Disordered" evidence="6">
    <location>
        <begin position="118"/>
        <end position="143"/>
    </location>
</feature>
<sequence length="730" mass="83305">MATPENRGKRPKSTSHSDDNSGYITFSLADKGKREWQGGDFISCVTCQARKVKCDRVRPNCGWCEKNGRQCSYSKKQRPGPKPGSSQDLADKVFRLENVVQLLSKQLENHICVQKSIETSSDASHSPHGQESSTSSGPVAPRSSAAEDEIRIPWLSQVTLSEQTLPNQVVRDTTPKYRNETYVRAFTPVTPLVTPSLSTTVGWPSETVEPELPPPEQLYVLVDLYFKHINTWVPMLDRLTTFDILSQTWIPNESDRVLLHAIVLVSLRFSQDPGHTAEVRNMYRIQLKRRVQLFGLEHSNIRTIQSMVLLTVDMLGTSHLPETSNMVALITQSILNFRLGFEVGHSVGASSQAPSTAIRSRLLNPPISWIENEERRRLFWVVYSMDRYTTLGTHSRFAIDEKTARRRLPCRYDLFSEDRHVETRWPRWDDSHDHVEEDTVQNAANLGSYSYHCELLKIMSQTHEFLEVPLDIDSQHDINNWRSRYSELDQNLSIWLRSLPGEYSEISQFCHSDTKSKISNWIILQTAFVVAVIHLHAPVAYPSESSALFRPSYDAMQKCLGAVASLKELTLDVVNTDMLDLLGPGFALAMWIAIRLLLIHASVESQILDSNIFFFMDTLRQLGKYWPVATRYWELLDPLIRETNPAVATRVSEMRRSAYSLQWSLYEDGNARGSVSSRGELTSDELLSLDIFGTFNYPYVQSRRPALSLQSLPRIEAFDRSNPRHDWSPR</sequence>
<organism evidence="8 9">
    <name type="scientific">Rhynchosporium agropyri</name>
    <dbReference type="NCBI Taxonomy" id="914238"/>
    <lineage>
        <taxon>Eukaryota</taxon>
        <taxon>Fungi</taxon>
        <taxon>Dikarya</taxon>
        <taxon>Ascomycota</taxon>
        <taxon>Pezizomycotina</taxon>
        <taxon>Leotiomycetes</taxon>
        <taxon>Helotiales</taxon>
        <taxon>Ploettnerulaceae</taxon>
        <taxon>Rhynchosporium</taxon>
    </lineage>
</organism>
<dbReference type="CDD" id="cd12148">
    <property type="entry name" value="fungal_TF_MHR"/>
    <property type="match status" value="1"/>
</dbReference>
<evidence type="ECO:0000256" key="4">
    <source>
        <dbReference type="ARBA" id="ARBA00023163"/>
    </source>
</evidence>
<dbReference type="Gene3D" id="4.10.240.10">
    <property type="entry name" value="Zn(2)-C6 fungal-type DNA-binding domain"/>
    <property type="match status" value="1"/>
</dbReference>
<feature type="compositionally biased region" description="Polar residues" evidence="6">
    <location>
        <begin position="118"/>
        <end position="137"/>
    </location>
</feature>
<evidence type="ECO:0000256" key="3">
    <source>
        <dbReference type="ARBA" id="ARBA00023015"/>
    </source>
</evidence>
<dbReference type="InterPro" id="IPR036864">
    <property type="entry name" value="Zn2-C6_fun-type_DNA-bd_sf"/>
</dbReference>
<dbReference type="SMART" id="SM00066">
    <property type="entry name" value="GAL4"/>
    <property type="match status" value="1"/>
</dbReference>
<keyword evidence="2" id="KW-0479">Metal-binding</keyword>
<feature type="region of interest" description="Disordered" evidence="6">
    <location>
        <begin position="1"/>
        <end position="22"/>
    </location>
</feature>
<comment type="subcellular location">
    <subcellularLocation>
        <location evidence="1">Nucleus</location>
    </subcellularLocation>
</comment>
<dbReference type="EMBL" id="FJUX01000027">
    <property type="protein sequence ID" value="CZS96613.1"/>
    <property type="molecule type" value="Genomic_DNA"/>
</dbReference>
<dbReference type="GO" id="GO:0005634">
    <property type="term" value="C:nucleus"/>
    <property type="evidence" value="ECO:0007669"/>
    <property type="project" value="UniProtKB-SubCell"/>
</dbReference>
<evidence type="ECO:0000313" key="9">
    <source>
        <dbReference type="Proteomes" id="UP000178912"/>
    </source>
</evidence>
<evidence type="ECO:0000313" key="8">
    <source>
        <dbReference type="EMBL" id="CZS96613.1"/>
    </source>
</evidence>